<dbReference type="InterPro" id="IPR009730">
    <property type="entry name" value="MFAP1_C"/>
</dbReference>
<feature type="region of interest" description="Disordered" evidence="1">
    <location>
        <begin position="1"/>
        <end position="232"/>
    </location>
</feature>
<gene>
    <name evidence="3" type="ORF">GOMPHAMPRED_005786</name>
</gene>
<sequence>MAPPPRMTANPKRPSRYRPGKGHDQSSDSEDETEEEQTEQKPKTKSKPKPVATTTVRGAFQEVTLNGIKASRTSAKAQDINEDEFETESEEEDEVQDVRHKRLSGGIALGQDDVSQKSSGEEEESSEGEADSSESTSEEEEEAPPKLLRPTFIPKSQRTSGTTPAQSTQSDSLTAAEVEARRKEKADALVQAQLERNAQLKANEKKAWDDSDNEGAEGKTEAEVDDTDDIDPEVERAAWKLRELKRIKRSREQIEQAEREREETERRRNLSKEEREAEDAAHLALQEEEREGKGKAGYMQRYFHKGAFFQDSAYAEEAGLKRRDIMGSRFADQVSNREVLPEFMQVRDMAKLGRKGRTKYKDLKAEDTGRWGDYGRHDSNRPQHGDANKANSRIADDTLDERFRPDDFGRGRTGPSGANTIAVNANKRRERPSPPTDAPIGPSGRARGVDRRRSLSRSSSPPSRHDRRYSRERYGSRSPVRDEPRKKHRSRSRQRDRRKRSASPGEYRAKHRDNAERQRSSFDKRVKVD</sequence>
<feature type="compositionally biased region" description="Basic residues" evidence="1">
    <location>
        <begin position="486"/>
        <end position="501"/>
    </location>
</feature>
<evidence type="ECO:0000256" key="1">
    <source>
        <dbReference type="SAM" id="MobiDB-lite"/>
    </source>
</evidence>
<feature type="compositionally biased region" description="Polar residues" evidence="1">
    <location>
        <begin position="154"/>
        <end position="173"/>
    </location>
</feature>
<dbReference type="Pfam" id="PF06991">
    <property type="entry name" value="MFAP1"/>
    <property type="match status" value="1"/>
</dbReference>
<dbReference type="InterPro" id="IPR033194">
    <property type="entry name" value="MFAP1"/>
</dbReference>
<feature type="compositionally biased region" description="Acidic residues" evidence="1">
    <location>
        <begin position="223"/>
        <end position="232"/>
    </location>
</feature>
<dbReference type="Proteomes" id="UP000664169">
    <property type="component" value="Unassembled WGS sequence"/>
</dbReference>
<feature type="compositionally biased region" description="Basic and acidic residues" evidence="1">
    <location>
        <begin position="469"/>
        <end position="485"/>
    </location>
</feature>
<comment type="caution">
    <text evidence="3">The sequence shown here is derived from an EMBL/GenBank/DDBJ whole genome shotgun (WGS) entry which is preliminary data.</text>
</comment>
<keyword evidence="4" id="KW-1185">Reference proteome</keyword>
<organism evidence="3 4">
    <name type="scientific">Gomphillus americanus</name>
    <dbReference type="NCBI Taxonomy" id="1940652"/>
    <lineage>
        <taxon>Eukaryota</taxon>
        <taxon>Fungi</taxon>
        <taxon>Dikarya</taxon>
        <taxon>Ascomycota</taxon>
        <taxon>Pezizomycotina</taxon>
        <taxon>Lecanoromycetes</taxon>
        <taxon>OSLEUM clade</taxon>
        <taxon>Ostropomycetidae</taxon>
        <taxon>Ostropales</taxon>
        <taxon>Graphidaceae</taxon>
        <taxon>Gomphilloideae</taxon>
        <taxon>Gomphillus</taxon>
    </lineage>
</organism>
<name>A0A8H3G0J5_9LECA</name>
<dbReference type="AlphaFoldDB" id="A0A8H3G0J5"/>
<feature type="domain" description="Micro-fibrillar-associated protein 1 C-terminal" evidence="2">
    <location>
        <begin position="138"/>
        <end position="368"/>
    </location>
</feature>
<evidence type="ECO:0000313" key="3">
    <source>
        <dbReference type="EMBL" id="CAF9930988.1"/>
    </source>
</evidence>
<feature type="compositionally biased region" description="Basic and acidic residues" evidence="1">
    <location>
        <begin position="512"/>
        <end position="529"/>
    </location>
</feature>
<feature type="compositionally biased region" description="Basic and acidic residues" evidence="1">
    <location>
        <begin position="394"/>
        <end position="410"/>
    </location>
</feature>
<protein>
    <recommendedName>
        <fullName evidence="2">Micro-fibrillar-associated protein 1 C-terminal domain-containing protein</fullName>
    </recommendedName>
</protein>
<dbReference type="OrthoDB" id="1111734at2759"/>
<feature type="region of interest" description="Disordered" evidence="1">
    <location>
        <begin position="250"/>
        <end position="293"/>
    </location>
</feature>
<feature type="compositionally biased region" description="Acidic residues" evidence="1">
    <location>
        <begin position="80"/>
        <end position="95"/>
    </location>
</feature>
<feature type="compositionally biased region" description="Basic and acidic residues" evidence="1">
    <location>
        <begin position="359"/>
        <end position="387"/>
    </location>
</feature>
<feature type="compositionally biased region" description="Acidic residues" evidence="1">
    <location>
        <begin position="27"/>
        <end position="37"/>
    </location>
</feature>
<evidence type="ECO:0000259" key="2">
    <source>
        <dbReference type="Pfam" id="PF06991"/>
    </source>
</evidence>
<dbReference type="EMBL" id="CAJPDQ010000037">
    <property type="protein sequence ID" value="CAF9930988.1"/>
    <property type="molecule type" value="Genomic_DNA"/>
</dbReference>
<evidence type="ECO:0000313" key="4">
    <source>
        <dbReference type="Proteomes" id="UP000664169"/>
    </source>
</evidence>
<dbReference type="PANTHER" id="PTHR15327">
    <property type="entry name" value="MICROFIBRIL-ASSOCIATED PROTEIN"/>
    <property type="match status" value="1"/>
</dbReference>
<feature type="compositionally biased region" description="Acidic residues" evidence="1">
    <location>
        <begin position="121"/>
        <end position="142"/>
    </location>
</feature>
<accession>A0A8H3G0J5</accession>
<feature type="compositionally biased region" description="Basic and acidic residues" evidence="1">
    <location>
        <begin position="178"/>
        <end position="187"/>
    </location>
</feature>
<feature type="region of interest" description="Disordered" evidence="1">
    <location>
        <begin position="350"/>
        <end position="529"/>
    </location>
</feature>
<proteinExistence type="predicted"/>
<reference evidence="3" key="1">
    <citation type="submission" date="2021-03" db="EMBL/GenBank/DDBJ databases">
        <authorList>
            <person name="Tagirdzhanova G."/>
        </authorList>
    </citation>
    <scope>NUCLEOTIDE SEQUENCE</scope>
</reference>